<dbReference type="AlphaFoldDB" id="A0A4C1SAY0"/>
<organism evidence="1 2">
    <name type="scientific">Eumeta variegata</name>
    <name type="common">Bagworm moth</name>
    <name type="synonym">Eumeta japonica</name>
    <dbReference type="NCBI Taxonomy" id="151549"/>
    <lineage>
        <taxon>Eukaryota</taxon>
        <taxon>Metazoa</taxon>
        <taxon>Ecdysozoa</taxon>
        <taxon>Arthropoda</taxon>
        <taxon>Hexapoda</taxon>
        <taxon>Insecta</taxon>
        <taxon>Pterygota</taxon>
        <taxon>Neoptera</taxon>
        <taxon>Endopterygota</taxon>
        <taxon>Lepidoptera</taxon>
        <taxon>Glossata</taxon>
        <taxon>Ditrysia</taxon>
        <taxon>Tineoidea</taxon>
        <taxon>Psychidae</taxon>
        <taxon>Oiketicinae</taxon>
        <taxon>Eumeta</taxon>
    </lineage>
</organism>
<dbReference type="EMBL" id="BGZK01000002">
    <property type="protein sequence ID" value="GBO98995.1"/>
    <property type="molecule type" value="Genomic_DNA"/>
</dbReference>
<evidence type="ECO:0000313" key="2">
    <source>
        <dbReference type="Proteomes" id="UP000299102"/>
    </source>
</evidence>
<sequence>MTNVRIERVRRDCDVLRPSFLSWTEKNISPIHLVRLLAAAASPCTCRELPVRRMRHERAAKLFKQLFPPSEAHRALKKISHPLPESSRPNWRVFHGTPNMRMKLARHPLIRQHSEFRLRCRVTGFTSNN</sequence>
<proteinExistence type="predicted"/>
<keyword evidence="2" id="KW-1185">Reference proteome</keyword>
<protein>
    <submittedName>
        <fullName evidence="1">Uncharacterized protein</fullName>
    </submittedName>
</protein>
<accession>A0A4C1SAY0</accession>
<dbReference type="Proteomes" id="UP000299102">
    <property type="component" value="Unassembled WGS sequence"/>
</dbReference>
<reference evidence="1 2" key="1">
    <citation type="journal article" date="2019" name="Commun. Biol.">
        <title>The bagworm genome reveals a unique fibroin gene that provides high tensile strength.</title>
        <authorList>
            <person name="Kono N."/>
            <person name="Nakamura H."/>
            <person name="Ohtoshi R."/>
            <person name="Tomita M."/>
            <person name="Numata K."/>
            <person name="Arakawa K."/>
        </authorList>
    </citation>
    <scope>NUCLEOTIDE SEQUENCE [LARGE SCALE GENOMIC DNA]</scope>
</reference>
<name>A0A4C1SAY0_EUMVA</name>
<evidence type="ECO:0000313" key="1">
    <source>
        <dbReference type="EMBL" id="GBO98995.1"/>
    </source>
</evidence>
<gene>
    <name evidence="1" type="ORF">EVAR_373_1</name>
</gene>
<comment type="caution">
    <text evidence="1">The sequence shown here is derived from an EMBL/GenBank/DDBJ whole genome shotgun (WGS) entry which is preliminary data.</text>
</comment>